<sequence>MLPLYNIHPMSMPIHPQIIGVSSTITPLMSIPVTPNLCSSNNINAYTSTEISNKYDSHMYDRCQNTRRDQTHHCHVPFDWYELPKQGYNIIHEDVAVITFDRPVPMNDFNRYYIHRKNRKFYDHNNDSILDESEDYDDRQELSYVNRRRYIRTESNFDDEEEEENTSSLLNYQSTRTNNYITLKPNRQKTTTTTSPSSNYQENQSHIDDDFSDTNSINSAYNN</sequence>
<dbReference type="OrthoDB" id="10329516at2759"/>
<evidence type="ECO:0000313" key="4">
    <source>
        <dbReference type="EMBL" id="CAF3723084.1"/>
    </source>
</evidence>
<dbReference type="EMBL" id="CAJNOO010001130">
    <property type="protein sequence ID" value="CAF1101977.1"/>
    <property type="molecule type" value="Genomic_DNA"/>
</dbReference>
<feature type="compositionally biased region" description="Polar residues" evidence="1">
    <location>
        <begin position="172"/>
        <end position="181"/>
    </location>
</feature>
<feature type="compositionally biased region" description="Polar residues" evidence="1">
    <location>
        <begin position="213"/>
        <end position="223"/>
    </location>
</feature>
<name>A0A814P2N5_9BILA</name>
<dbReference type="AlphaFoldDB" id="A0A814P2N5"/>
<accession>A0A814P2N5</accession>
<dbReference type="EMBL" id="CAJNOU010001800">
    <property type="protein sequence ID" value="CAF1253624.1"/>
    <property type="molecule type" value="Genomic_DNA"/>
</dbReference>
<dbReference type="EMBL" id="CAJOAX010001524">
    <property type="protein sequence ID" value="CAF3723084.1"/>
    <property type="molecule type" value="Genomic_DNA"/>
</dbReference>
<comment type="caution">
    <text evidence="2">The sequence shown here is derived from an EMBL/GenBank/DDBJ whole genome shotgun (WGS) entry which is preliminary data.</text>
</comment>
<evidence type="ECO:0000313" key="2">
    <source>
        <dbReference type="EMBL" id="CAF1101977.1"/>
    </source>
</evidence>
<dbReference type="EMBL" id="CAJOBE010001826">
    <property type="protein sequence ID" value="CAF3777597.1"/>
    <property type="molecule type" value="Genomic_DNA"/>
</dbReference>
<reference evidence="2" key="1">
    <citation type="submission" date="2021-02" db="EMBL/GenBank/DDBJ databases">
        <authorList>
            <person name="Nowell W R."/>
        </authorList>
    </citation>
    <scope>NUCLEOTIDE SEQUENCE</scope>
</reference>
<proteinExistence type="predicted"/>
<dbReference type="Proteomes" id="UP000663889">
    <property type="component" value="Unassembled WGS sequence"/>
</dbReference>
<dbReference type="Proteomes" id="UP000663882">
    <property type="component" value="Unassembled WGS sequence"/>
</dbReference>
<gene>
    <name evidence="5" type="ORF">FNK824_LOCUS13729</name>
    <name evidence="4" type="ORF">OTI717_LOCUS13951</name>
    <name evidence="2" type="ORF">RFH988_LOCUS19364</name>
    <name evidence="3" type="ORF">SEV965_LOCUS23866</name>
</gene>
<evidence type="ECO:0000313" key="6">
    <source>
        <dbReference type="Proteomes" id="UP000663882"/>
    </source>
</evidence>
<evidence type="ECO:0000313" key="5">
    <source>
        <dbReference type="EMBL" id="CAF3777597.1"/>
    </source>
</evidence>
<dbReference type="Proteomes" id="UP000663874">
    <property type="component" value="Unassembled WGS sequence"/>
</dbReference>
<evidence type="ECO:0000256" key="1">
    <source>
        <dbReference type="SAM" id="MobiDB-lite"/>
    </source>
</evidence>
<feature type="compositionally biased region" description="Polar residues" evidence="1">
    <location>
        <begin position="188"/>
        <end position="204"/>
    </location>
</feature>
<organism evidence="2 6">
    <name type="scientific">Rotaria sordida</name>
    <dbReference type="NCBI Taxonomy" id="392033"/>
    <lineage>
        <taxon>Eukaryota</taxon>
        <taxon>Metazoa</taxon>
        <taxon>Spiralia</taxon>
        <taxon>Gnathifera</taxon>
        <taxon>Rotifera</taxon>
        <taxon>Eurotatoria</taxon>
        <taxon>Bdelloidea</taxon>
        <taxon>Philodinida</taxon>
        <taxon>Philodinidae</taxon>
        <taxon>Rotaria</taxon>
    </lineage>
</organism>
<evidence type="ECO:0000313" key="3">
    <source>
        <dbReference type="EMBL" id="CAF1253624.1"/>
    </source>
</evidence>
<dbReference type="Proteomes" id="UP000663823">
    <property type="component" value="Unassembled WGS sequence"/>
</dbReference>
<protein>
    <submittedName>
        <fullName evidence="2">Uncharacterized protein</fullName>
    </submittedName>
</protein>
<feature type="region of interest" description="Disordered" evidence="1">
    <location>
        <begin position="157"/>
        <end position="223"/>
    </location>
</feature>